<dbReference type="EMBL" id="FOHJ01000004">
    <property type="protein sequence ID" value="SET34986.1"/>
    <property type="molecule type" value="Genomic_DNA"/>
</dbReference>
<proteinExistence type="inferred from homology"/>
<dbReference type="STRING" id="237682.SAMN05421676_104133"/>
<dbReference type="InterPro" id="IPR005238">
    <property type="entry name" value="ComB-like"/>
</dbReference>
<evidence type="ECO:0000256" key="6">
    <source>
        <dbReference type="ARBA" id="ARBA00022842"/>
    </source>
</evidence>
<keyword evidence="6" id="KW-0460">Magnesium</keyword>
<comment type="cofactor">
    <cofactor evidence="1">
        <name>Mg(2+)</name>
        <dbReference type="ChEBI" id="CHEBI:18420"/>
    </cofactor>
</comment>
<dbReference type="Gene3D" id="3.90.1560.10">
    <property type="entry name" value="ComB-like"/>
    <property type="match status" value="1"/>
</dbReference>
<evidence type="ECO:0000256" key="2">
    <source>
        <dbReference type="ARBA" id="ARBA00009997"/>
    </source>
</evidence>
<evidence type="ECO:0000313" key="8">
    <source>
        <dbReference type="EMBL" id="SET34986.1"/>
    </source>
</evidence>
<dbReference type="PANTHER" id="PTHR37311:SF1">
    <property type="entry name" value="2-PHOSPHOSULFOLACTATE PHOSPHATASE-RELATED"/>
    <property type="match status" value="1"/>
</dbReference>
<dbReference type="SUPFAM" id="SSF142823">
    <property type="entry name" value="ComB-like"/>
    <property type="match status" value="1"/>
</dbReference>
<dbReference type="RefSeq" id="WP_093133449.1">
    <property type="nucleotide sequence ID" value="NZ_FOHJ01000004.1"/>
</dbReference>
<keyword evidence="9" id="KW-1185">Reference proteome</keyword>
<protein>
    <recommendedName>
        <fullName evidence="4">Probable 2-phosphosulfolactate phosphatase</fullName>
        <ecNumber evidence="3">3.1.3.71</ecNumber>
    </recommendedName>
</protein>
<comment type="catalytic activity">
    <reaction evidence="7">
        <text>(2R)-O-phospho-3-sulfolactate + H2O = (2R)-3-sulfolactate + phosphate</text>
        <dbReference type="Rhea" id="RHEA:23416"/>
        <dbReference type="ChEBI" id="CHEBI:15377"/>
        <dbReference type="ChEBI" id="CHEBI:15597"/>
        <dbReference type="ChEBI" id="CHEBI:43474"/>
        <dbReference type="ChEBI" id="CHEBI:58738"/>
        <dbReference type="EC" id="3.1.3.71"/>
    </reaction>
</comment>
<gene>
    <name evidence="8" type="ORF">SAMN05421676_104133</name>
</gene>
<organism evidence="8 9">
    <name type="scientific">Salinibacillus kushneri</name>
    <dbReference type="NCBI Taxonomy" id="237682"/>
    <lineage>
        <taxon>Bacteria</taxon>
        <taxon>Bacillati</taxon>
        <taxon>Bacillota</taxon>
        <taxon>Bacilli</taxon>
        <taxon>Bacillales</taxon>
        <taxon>Bacillaceae</taxon>
        <taxon>Salinibacillus</taxon>
    </lineage>
</organism>
<reference evidence="9" key="1">
    <citation type="submission" date="2016-10" db="EMBL/GenBank/DDBJ databases">
        <authorList>
            <person name="Varghese N."/>
            <person name="Submissions S."/>
        </authorList>
    </citation>
    <scope>NUCLEOTIDE SEQUENCE [LARGE SCALE GENOMIC DNA]</scope>
    <source>
        <strain evidence="9">CGMCC 1.3566</strain>
    </source>
</reference>
<name>A0A1I0DR01_9BACI</name>
<dbReference type="PANTHER" id="PTHR37311">
    <property type="entry name" value="2-PHOSPHOSULFOLACTATE PHOSPHATASE-RELATED"/>
    <property type="match status" value="1"/>
</dbReference>
<dbReference type="EC" id="3.1.3.71" evidence="3"/>
<evidence type="ECO:0000256" key="7">
    <source>
        <dbReference type="ARBA" id="ARBA00033711"/>
    </source>
</evidence>
<dbReference type="GO" id="GO:0000287">
    <property type="term" value="F:magnesium ion binding"/>
    <property type="evidence" value="ECO:0007669"/>
    <property type="project" value="InterPro"/>
</dbReference>
<dbReference type="AlphaFoldDB" id="A0A1I0DR01"/>
<evidence type="ECO:0000256" key="5">
    <source>
        <dbReference type="ARBA" id="ARBA00022801"/>
    </source>
</evidence>
<evidence type="ECO:0000256" key="4">
    <source>
        <dbReference type="ARBA" id="ARBA00021948"/>
    </source>
</evidence>
<evidence type="ECO:0000256" key="3">
    <source>
        <dbReference type="ARBA" id="ARBA00012953"/>
    </source>
</evidence>
<accession>A0A1I0DR01</accession>
<dbReference type="OrthoDB" id="4913at2"/>
<dbReference type="Proteomes" id="UP000199095">
    <property type="component" value="Unassembled WGS sequence"/>
</dbReference>
<dbReference type="Pfam" id="PF04029">
    <property type="entry name" value="2-ph_phosp"/>
    <property type="match status" value="1"/>
</dbReference>
<evidence type="ECO:0000256" key="1">
    <source>
        <dbReference type="ARBA" id="ARBA00001946"/>
    </source>
</evidence>
<dbReference type="GO" id="GO:0050532">
    <property type="term" value="F:2-phosphosulfolactate phosphatase activity"/>
    <property type="evidence" value="ECO:0007669"/>
    <property type="project" value="UniProtKB-EC"/>
</dbReference>
<dbReference type="InterPro" id="IPR036702">
    <property type="entry name" value="ComB-like_sf"/>
</dbReference>
<comment type="similarity">
    <text evidence="2">Belongs to the ComB family.</text>
</comment>
<dbReference type="GO" id="GO:0050545">
    <property type="term" value="F:sulfopyruvate decarboxylase activity"/>
    <property type="evidence" value="ECO:0007669"/>
    <property type="project" value="TreeGrafter"/>
</dbReference>
<evidence type="ECO:0000313" key="9">
    <source>
        <dbReference type="Proteomes" id="UP000199095"/>
    </source>
</evidence>
<keyword evidence="5" id="KW-0378">Hydrolase</keyword>
<sequence length="256" mass="28703">MGKIHVLLKKEELNKEKLQGDKLVVVFDVLLATSTITTALQYGARNVIPVLNGEEAKRVARSQKKDSYLLVGEYEGLPLDGFHSPNPNALRGKVYDKTMILSTTNGTVAIRNSISAKFVFVASLLNSRYVAEQLIKHFKNETIILVCSGSSGSFNAEDFYGAGHFIHSLHEQSHMNWTLSDSAFAAYEFYKGKQNVSKEVLKASRVGQMLTRFGFEEELAFVSQQDVFPVVPYVNDDTFVVAEQYQKKRREIHGTN</sequence>